<proteinExistence type="predicted"/>
<dbReference type="Proteomes" id="UP001151760">
    <property type="component" value="Unassembled WGS sequence"/>
</dbReference>
<keyword evidence="3" id="KW-1185">Reference proteome</keyword>
<evidence type="ECO:0000256" key="1">
    <source>
        <dbReference type="SAM" id="MobiDB-lite"/>
    </source>
</evidence>
<accession>A0ABQ5CZP4</accession>
<reference evidence="2" key="2">
    <citation type="submission" date="2022-01" db="EMBL/GenBank/DDBJ databases">
        <authorList>
            <person name="Yamashiro T."/>
            <person name="Shiraishi A."/>
            <person name="Satake H."/>
            <person name="Nakayama K."/>
        </authorList>
    </citation>
    <scope>NUCLEOTIDE SEQUENCE</scope>
</reference>
<gene>
    <name evidence="2" type="ORF">Tco_0922989</name>
</gene>
<comment type="caution">
    <text evidence="2">The sequence shown here is derived from an EMBL/GenBank/DDBJ whole genome shotgun (WGS) entry which is preliminary data.</text>
</comment>
<evidence type="ECO:0008006" key="4">
    <source>
        <dbReference type="Google" id="ProtNLM"/>
    </source>
</evidence>
<reference evidence="2" key="1">
    <citation type="journal article" date="2022" name="Int. J. Mol. Sci.">
        <title>Draft Genome of Tanacetum Coccineum: Genomic Comparison of Closely Related Tanacetum-Family Plants.</title>
        <authorList>
            <person name="Yamashiro T."/>
            <person name="Shiraishi A."/>
            <person name="Nakayama K."/>
            <person name="Satake H."/>
        </authorList>
    </citation>
    <scope>NUCLEOTIDE SEQUENCE</scope>
</reference>
<protein>
    <recommendedName>
        <fullName evidence="4">BTB domain-containing protein</fullName>
    </recommendedName>
</protein>
<feature type="region of interest" description="Disordered" evidence="1">
    <location>
        <begin position="212"/>
        <end position="261"/>
    </location>
</feature>
<sequence length="261" mass="29341">MCFNSSTGLYSCQLDEQWFNLHKHILRDALNITLANDNNPFVAPPSSDTVIEYVNTLGYPGTLKNVSTMSVNALYQPWRAILSMINMCLTGKTAGFDRSRHPVLQILWDIIHRSNIDYAERIWEEFVQSIQTFLTSRKNLATAARGKKKTAYLLILNESILNTLRFVRKDGREIFGMPIPDALLTDEIKGAPYYSDYQEHVAKYQQFLDEERGKAEKGGATETSKATKVSKPKAAKTTKPASDKAPKPTATQPPKLKPTPT</sequence>
<dbReference type="EMBL" id="BQNB010014803">
    <property type="protein sequence ID" value="GJT32570.1"/>
    <property type="molecule type" value="Genomic_DNA"/>
</dbReference>
<name>A0ABQ5CZP4_9ASTR</name>
<organism evidence="2 3">
    <name type="scientific">Tanacetum coccineum</name>
    <dbReference type="NCBI Taxonomy" id="301880"/>
    <lineage>
        <taxon>Eukaryota</taxon>
        <taxon>Viridiplantae</taxon>
        <taxon>Streptophyta</taxon>
        <taxon>Embryophyta</taxon>
        <taxon>Tracheophyta</taxon>
        <taxon>Spermatophyta</taxon>
        <taxon>Magnoliopsida</taxon>
        <taxon>eudicotyledons</taxon>
        <taxon>Gunneridae</taxon>
        <taxon>Pentapetalae</taxon>
        <taxon>asterids</taxon>
        <taxon>campanulids</taxon>
        <taxon>Asterales</taxon>
        <taxon>Asteraceae</taxon>
        <taxon>Asteroideae</taxon>
        <taxon>Anthemideae</taxon>
        <taxon>Anthemidinae</taxon>
        <taxon>Tanacetum</taxon>
    </lineage>
</organism>
<evidence type="ECO:0000313" key="3">
    <source>
        <dbReference type="Proteomes" id="UP001151760"/>
    </source>
</evidence>
<evidence type="ECO:0000313" key="2">
    <source>
        <dbReference type="EMBL" id="GJT32570.1"/>
    </source>
</evidence>